<dbReference type="InterPro" id="IPR011095">
    <property type="entry name" value="Dala_Dala_lig_C"/>
</dbReference>
<dbReference type="GO" id="GO:0046872">
    <property type="term" value="F:metal ion binding"/>
    <property type="evidence" value="ECO:0007669"/>
    <property type="project" value="InterPro"/>
</dbReference>
<dbReference type="AlphaFoldDB" id="A0A0G0G880"/>
<comment type="caution">
    <text evidence="5">The sequence shown here is derived from an EMBL/GenBank/DDBJ whole genome shotgun (WGS) entry which is preliminary data.</text>
</comment>
<comment type="similarity">
    <text evidence="1">Belongs to the D-alanine--D-alanine ligase family.</text>
</comment>
<dbReference type="PANTHER" id="PTHR23132">
    <property type="entry name" value="D-ALANINE--D-ALANINE LIGASE"/>
    <property type="match status" value="1"/>
</dbReference>
<dbReference type="Proteomes" id="UP000034316">
    <property type="component" value="Unassembled WGS sequence"/>
</dbReference>
<reference evidence="5 6" key="1">
    <citation type="journal article" date="2015" name="Nature">
        <title>rRNA introns, odd ribosomes, and small enigmatic genomes across a large radiation of phyla.</title>
        <authorList>
            <person name="Brown C.T."/>
            <person name="Hug L.A."/>
            <person name="Thomas B.C."/>
            <person name="Sharon I."/>
            <person name="Castelle C.J."/>
            <person name="Singh A."/>
            <person name="Wilkins M.J."/>
            <person name="Williams K.H."/>
            <person name="Banfield J.F."/>
        </authorList>
    </citation>
    <scope>NUCLEOTIDE SEQUENCE [LARGE SCALE GENOMIC DNA]</scope>
</reference>
<dbReference type="Gene3D" id="3.30.1490.20">
    <property type="entry name" value="ATP-grasp fold, A domain"/>
    <property type="match status" value="1"/>
</dbReference>
<evidence type="ECO:0000313" key="5">
    <source>
        <dbReference type="EMBL" id="KKP87927.1"/>
    </source>
</evidence>
<protein>
    <submittedName>
        <fullName evidence="5">D-aminopeptidase</fullName>
    </submittedName>
</protein>
<dbReference type="PANTHER" id="PTHR23132:SF23">
    <property type="entry name" value="D-ALANINE--D-ALANINE LIGASE B"/>
    <property type="match status" value="1"/>
</dbReference>
<proteinExistence type="inferred from homology"/>
<dbReference type="Gene3D" id="3.30.470.20">
    <property type="entry name" value="ATP-grasp fold, B domain"/>
    <property type="match status" value="1"/>
</dbReference>
<dbReference type="GO" id="GO:0004177">
    <property type="term" value="F:aminopeptidase activity"/>
    <property type="evidence" value="ECO:0007669"/>
    <property type="project" value="UniProtKB-KW"/>
</dbReference>
<name>A0A0G0G880_9BACT</name>
<evidence type="ECO:0000256" key="1">
    <source>
        <dbReference type="ARBA" id="ARBA00010871"/>
    </source>
</evidence>
<evidence type="ECO:0000256" key="3">
    <source>
        <dbReference type="PROSITE-ProRule" id="PRU00409"/>
    </source>
</evidence>
<organism evidence="5 6">
    <name type="scientific">Berkelbacteria bacterium GW2011_GWA2_35_9</name>
    <dbReference type="NCBI Taxonomy" id="1618333"/>
    <lineage>
        <taxon>Bacteria</taxon>
        <taxon>Candidatus Berkelbacteria</taxon>
    </lineage>
</organism>
<dbReference type="GO" id="GO:0008716">
    <property type="term" value="F:D-alanine-D-alanine ligase activity"/>
    <property type="evidence" value="ECO:0007669"/>
    <property type="project" value="InterPro"/>
</dbReference>
<dbReference type="InterPro" id="IPR011761">
    <property type="entry name" value="ATP-grasp"/>
</dbReference>
<dbReference type="PROSITE" id="PS50975">
    <property type="entry name" value="ATP_GRASP"/>
    <property type="match status" value="1"/>
</dbReference>
<gene>
    <name evidence="5" type="ORF">UR93_C0027G0004</name>
</gene>
<keyword evidence="2" id="KW-0436">Ligase</keyword>
<accession>A0A0G0G880</accession>
<dbReference type="STRING" id="1618333.UR93_C0027G0004"/>
<keyword evidence="5" id="KW-0645">Protease</keyword>
<evidence type="ECO:0000313" key="6">
    <source>
        <dbReference type="Proteomes" id="UP000034316"/>
    </source>
</evidence>
<dbReference type="SUPFAM" id="SSF56059">
    <property type="entry name" value="Glutathione synthetase ATP-binding domain-like"/>
    <property type="match status" value="1"/>
</dbReference>
<evidence type="ECO:0000259" key="4">
    <source>
        <dbReference type="PROSITE" id="PS50975"/>
    </source>
</evidence>
<keyword evidence="5" id="KW-0031">Aminopeptidase</keyword>
<dbReference type="InterPro" id="IPR013815">
    <property type="entry name" value="ATP_grasp_subdomain_1"/>
</dbReference>
<evidence type="ECO:0000256" key="2">
    <source>
        <dbReference type="ARBA" id="ARBA00022598"/>
    </source>
</evidence>
<keyword evidence="5" id="KW-0378">Hydrolase</keyword>
<dbReference type="GO" id="GO:0005524">
    <property type="term" value="F:ATP binding"/>
    <property type="evidence" value="ECO:0007669"/>
    <property type="project" value="UniProtKB-UniRule"/>
</dbReference>
<sequence>MNTNIAILPHTRPIIAKRNRNGGKLPKKVAILYTDEKRDDFYTEEQYWTVSGSKDEALAFEPYFKKLGIKTCYMAGNASMAKKLQKENPDMAINLVTTVKGYDYLGATIPSTLELLEIPYTGASILGFALGCNKHLIHTLLASHGINVPPFQLMTALSTPLDPTLRFPLILKLNEEHSNIEITRASIVENEVELRKRLRYLINKYDQDVLVSEFIDGREFAAFVFQSYNKKTYIIERDIHLPHNKSKHEFLEYDLVWGETSWDYENYVKYKKYHDPLLTEMVKKAFDVVKMAGYGKFDIRMDRLGKYYFIDANANCHFGPPEWNSEMSVTLRDAGIPFNTLLKRLLQNTMREWGY</sequence>
<dbReference type="Pfam" id="PF07478">
    <property type="entry name" value="Dala_Dala_lig_C"/>
    <property type="match status" value="1"/>
</dbReference>
<keyword evidence="3" id="KW-0547">Nucleotide-binding</keyword>
<keyword evidence="3" id="KW-0067">ATP-binding</keyword>
<dbReference type="EMBL" id="LBRB01000027">
    <property type="protein sequence ID" value="KKP87927.1"/>
    <property type="molecule type" value="Genomic_DNA"/>
</dbReference>
<feature type="domain" description="ATP-grasp" evidence="4">
    <location>
        <begin position="138"/>
        <end position="347"/>
    </location>
</feature>